<evidence type="ECO:0000256" key="6">
    <source>
        <dbReference type="ARBA" id="ARBA00022801"/>
    </source>
</evidence>
<sequence>MINWKNGHLKVDETTLSEIESFAKDYMQFMAVAKTERETVTQSIKEAREKGFRNLDELEGSWRPGEKVYFENRKKSVVFAVLGQKPATEGVNIVVAHVDAPRLDLKPRPLKEDEQIAILETHYYGGIKNFHWVSTPLALHGVVVKTDGTVVEIAVGDKDEDPVLVIPDILPHLGRKIQMSKTMDEAIPGESLDVVIGSVPLKDEEKEPVKKFILKLLNDTYGITEADFLSAELEVVPALKPREVGLDRALIGAYAQDDRVCGYTAFRALLDLAEVPEKTAVVILADKEEVGSMGNTGMRSAFIDKFLSKLIALTKPSFSPLDLYEAWNRTKVLSADVTAAVDPIWKSVHEMQNAARMHYGPVLTKYTGSRGKGGANDAHAEFLAQVREAFDKEGVIWQMAELGKVDEGGGGTVALFMADRGADVVDIGVALWGMHSLFEVSSKLDVYYAYKANQAFFKHLK</sequence>
<evidence type="ECO:0000256" key="1">
    <source>
        <dbReference type="ARBA" id="ARBA00001947"/>
    </source>
</evidence>
<keyword evidence="5 9" id="KW-0479">Metal-binding</keyword>
<dbReference type="GO" id="GO:0004177">
    <property type="term" value="F:aminopeptidase activity"/>
    <property type="evidence" value="ECO:0007669"/>
    <property type="project" value="UniProtKB-KW"/>
</dbReference>
<keyword evidence="8 9" id="KW-0482">Metalloprotease</keyword>
<dbReference type="Proteomes" id="UP000001732">
    <property type="component" value="Chromosome"/>
</dbReference>
<protein>
    <recommendedName>
        <fullName evidence="10">M18 family aminopeptidase</fullName>
        <ecNumber evidence="10">3.4.11.-</ecNumber>
    </recommendedName>
</protein>
<keyword evidence="7 9" id="KW-0862">Zinc</keyword>
<dbReference type="Pfam" id="PF02127">
    <property type="entry name" value="Peptidase_M18"/>
    <property type="match status" value="1"/>
</dbReference>
<dbReference type="Gene3D" id="2.30.250.10">
    <property type="entry name" value="Aminopeptidase i, Domain 2"/>
    <property type="match status" value="1"/>
</dbReference>
<evidence type="ECO:0000256" key="7">
    <source>
        <dbReference type="ARBA" id="ARBA00022833"/>
    </source>
</evidence>
<evidence type="ECO:0000256" key="2">
    <source>
        <dbReference type="ARBA" id="ARBA00008290"/>
    </source>
</evidence>
<proteinExistence type="inferred from homology"/>
<evidence type="ECO:0000313" key="11">
    <source>
        <dbReference type="EMBL" id="ACI16793.1"/>
    </source>
</evidence>
<dbReference type="InterPro" id="IPR001948">
    <property type="entry name" value="Peptidase_M18"/>
</dbReference>
<reference evidence="12" key="1">
    <citation type="submission" date="2008-08" db="EMBL/GenBank/DDBJ databases">
        <title>The complete genome sequence of Coprothermobacter proteolyticus strain ATCC 5245 / DSM 5265 / BT.</title>
        <authorList>
            <person name="Dodson R.J."/>
            <person name="Durkin A.S."/>
            <person name="Wu M."/>
            <person name="Eisen J."/>
            <person name="Sutton G."/>
        </authorList>
    </citation>
    <scope>NUCLEOTIDE SEQUENCE [LARGE SCALE GENOMIC DNA]</scope>
    <source>
        <strain evidence="12">ATCC 35245 / DSM 5265 / OCM 4 / BT</strain>
    </source>
</reference>
<dbReference type="EC" id="3.4.11.-" evidence="10"/>
<organism evidence="11 12">
    <name type="scientific">Coprothermobacter proteolyticus (strain ATCC 35245 / DSM 5265 / OCM 4 / BT)</name>
    <dbReference type="NCBI Taxonomy" id="309798"/>
    <lineage>
        <taxon>Bacteria</taxon>
        <taxon>Pseudomonadati</taxon>
        <taxon>Coprothermobacterota</taxon>
        <taxon>Coprothermobacteria</taxon>
        <taxon>Coprothermobacterales</taxon>
        <taxon>Coprothermobacteraceae</taxon>
        <taxon>Coprothermobacter</taxon>
    </lineage>
</organism>
<keyword evidence="6 9" id="KW-0378">Hydrolase</keyword>
<dbReference type="GO" id="GO:0005737">
    <property type="term" value="C:cytoplasm"/>
    <property type="evidence" value="ECO:0007669"/>
    <property type="project" value="UniProtKB-ARBA"/>
</dbReference>
<dbReference type="GO" id="GO:0006508">
    <property type="term" value="P:proteolysis"/>
    <property type="evidence" value="ECO:0007669"/>
    <property type="project" value="UniProtKB-KW"/>
</dbReference>
<keyword evidence="3 9" id="KW-0031">Aminopeptidase</keyword>
<dbReference type="PANTHER" id="PTHR28570">
    <property type="entry name" value="ASPARTYL AMINOPEPTIDASE"/>
    <property type="match status" value="1"/>
</dbReference>
<evidence type="ECO:0000256" key="3">
    <source>
        <dbReference type="ARBA" id="ARBA00022438"/>
    </source>
</evidence>
<gene>
    <name evidence="11" type="primary">lap</name>
    <name evidence="11" type="ordered locus">COPRO5265_0376</name>
</gene>
<dbReference type="eggNOG" id="COG1362">
    <property type="taxonomic scope" value="Bacteria"/>
</dbReference>
<evidence type="ECO:0000256" key="9">
    <source>
        <dbReference type="RuleBase" id="RU004386"/>
    </source>
</evidence>
<dbReference type="HOGENOM" id="CLU_590123_0_0_9"/>
<dbReference type="SUPFAM" id="SSF53187">
    <property type="entry name" value="Zn-dependent exopeptidases"/>
    <property type="match status" value="1"/>
</dbReference>
<dbReference type="SUPFAM" id="SSF101821">
    <property type="entry name" value="Aminopeptidase/glucanase lid domain"/>
    <property type="match status" value="1"/>
</dbReference>
<dbReference type="GO" id="GO:0008237">
    <property type="term" value="F:metallopeptidase activity"/>
    <property type="evidence" value="ECO:0007669"/>
    <property type="project" value="UniProtKB-KW"/>
</dbReference>
<dbReference type="PRINTS" id="PR00932">
    <property type="entry name" value="AMINO1PTASE"/>
</dbReference>
<dbReference type="GO" id="GO:0008270">
    <property type="term" value="F:zinc ion binding"/>
    <property type="evidence" value="ECO:0007669"/>
    <property type="project" value="InterPro"/>
</dbReference>
<evidence type="ECO:0000256" key="10">
    <source>
        <dbReference type="RuleBase" id="RU004387"/>
    </source>
</evidence>
<dbReference type="InterPro" id="IPR023358">
    <property type="entry name" value="Peptidase_M18_dom2"/>
</dbReference>
<evidence type="ECO:0000313" key="12">
    <source>
        <dbReference type="Proteomes" id="UP000001732"/>
    </source>
</evidence>
<keyword evidence="12" id="KW-1185">Reference proteome</keyword>
<dbReference type="MEROPS" id="M18.004"/>
<dbReference type="EMBL" id="CP001145">
    <property type="protein sequence ID" value="ACI16793.1"/>
    <property type="molecule type" value="Genomic_DNA"/>
</dbReference>
<dbReference type="PANTHER" id="PTHR28570:SF2">
    <property type="entry name" value="M18 FAMILY AMINOPEPTIDASE 1-RELATED"/>
    <property type="match status" value="1"/>
</dbReference>
<evidence type="ECO:0000256" key="5">
    <source>
        <dbReference type="ARBA" id="ARBA00022723"/>
    </source>
</evidence>
<name>B5Y7J5_COPPD</name>
<accession>B5Y7J5</accession>
<dbReference type="STRING" id="309798.COPRO5265_0376"/>
<keyword evidence="4 9" id="KW-0645">Protease</keyword>
<dbReference type="Gene3D" id="3.40.630.10">
    <property type="entry name" value="Zn peptidases"/>
    <property type="match status" value="1"/>
</dbReference>
<dbReference type="KEGG" id="cpo:COPRO5265_0376"/>
<reference evidence="11 12" key="2">
    <citation type="journal article" date="2014" name="Genome Announc.">
        <title>Complete Genome Sequence of Coprothermobacter proteolyticus DSM 5265.</title>
        <authorList>
            <person name="Alexiev A."/>
            <person name="Coil D.A."/>
            <person name="Badger J.H."/>
            <person name="Enticknap J."/>
            <person name="Ward N."/>
            <person name="Robb F.T."/>
            <person name="Eisen J.A."/>
        </authorList>
    </citation>
    <scope>NUCLEOTIDE SEQUENCE [LARGE SCALE GENOMIC DNA]</scope>
    <source>
        <strain evidence="12">ATCC 35245 / DSM 5265 / OCM 4 / BT</strain>
    </source>
</reference>
<dbReference type="NCBIfam" id="NF002600">
    <property type="entry name" value="PRK02256.1"/>
    <property type="match status" value="1"/>
</dbReference>
<evidence type="ECO:0000256" key="4">
    <source>
        <dbReference type="ARBA" id="ARBA00022670"/>
    </source>
</evidence>
<evidence type="ECO:0000256" key="8">
    <source>
        <dbReference type="ARBA" id="ARBA00023049"/>
    </source>
</evidence>
<comment type="cofactor">
    <cofactor evidence="1 10">
        <name>Zn(2+)</name>
        <dbReference type="ChEBI" id="CHEBI:29105"/>
    </cofactor>
</comment>
<dbReference type="RefSeq" id="WP_012543445.1">
    <property type="nucleotide sequence ID" value="NC_011295.1"/>
</dbReference>
<comment type="similarity">
    <text evidence="2 9">Belongs to the peptidase M18 family.</text>
</comment>
<dbReference type="AlphaFoldDB" id="B5Y7J5"/>